<dbReference type="InterPro" id="IPR004358">
    <property type="entry name" value="Sig_transdc_His_kin-like_C"/>
</dbReference>
<dbReference type="CDD" id="cd00082">
    <property type="entry name" value="HisKA"/>
    <property type="match status" value="1"/>
</dbReference>
<feature type="transmembrane region" description="Helical" evidence="11">
    <location>
        <begin position="23"/>
        <end position="43"/>
    </location>
</feature>
<dbReference type="Gene3D" id="1.10.287.130">
    <property type="match status" value="1"/>
</dbReference>
<dbReference type="Pfam" id="PF02518">
    <property type="entry name" value="HATPase_c"/>
    <property type="match status" value="1"/>
</dbReference>
<evidence type="ECO:0000256" key="9">
    <source>
        <dbReference type="ARBA" id="ARBA00023012"/>
    </source>
</evidence>
<dbReference type="SMART" id="SM00388">
    <property type="entry name" value="HisKA"/>
    <property type="match status" value="1"/>
</dbReference>
<evidence type="ECO:0000256" key="1">
    <source>
        <dbReference type="ARBA" id="ARBA00000085"/>
    </source>
</evidence>
<evidence type="ECO:0000256" key="11">
    <source>
        <dbReference type="SAM" id="Phobius"/>
    </source>
</evidence>
<evidence type="ECO:0000256" key="2">
    <source>
        <dbReference type="ARBA" id="ARBA00004370"/>
    </source>
</evidence>
<dbReference type="InterPro" id="IPR036890">
    <property type="entry name" value="HATPase_C_sf"/>
</dbReference>
<evidence type="ECO:0000256" key="10">
    <source>
        <dbReference type="ARBA" id="ARBA00023136"/>
    </source>
</evidence>
<keyword evidence="7 14" id="KW-0418">Kinase</keyword>
<evidence type="ECO:0000313" key="14">
    <source>
        <dbReference type="EMBL" id="OQW87117.1"/>
    </source>
</evidence>
<dbReference type="InterPro" id="IPR003594">
    <property type="entry name" value="HATPase_dom"/>
</dbReference>
<keyword evidence="9" id="KW-0902">Two-component regulatory system</keyword>
<dbReference type="Gene3D" id="3.30.565.10">
    <property type="entry name" value="Histidine kinase-like ATPase, C-terminal domain"/>
    <property type="match status" value="1"/>
</dbReference>
<dbReference type="GO" id="GO:0000155">
    <property type="term" value="F:phosphorelay sensor kinase activity"/>
    <property type="evidence" value="ECO:0007669"/>
    <property type="project" value="InterPro"/>
</dbReference>
<evidence type="ECO:0000256" key="3">
    <source>
        <dbReference type="ARBA" id="ARBA00012438"/>
    </source>
</evidence>
<keyword evidence="8 11" id="KW-1133">Transmembrane helix</keyword>
<dbReference type="CDD" id="cd00075">
    <property type="entry name" value="HATPase"/>
    <property type="match status" value="1"/>
</dbReference>
<organism evidence="14 15">
    <name type="scientific">Rhodoferax ferrireducens</name>
    <dbReference type="NCBI Taxonomy" id="192843"/>
    <lineage>
        <taxon>Bacteria</taxon>
        <taxon>Pseudomonadati</taxon>
        <taxon>Pseudomonadota</taxon>
        <taxon>Betaproteobacteria</taxon>
        <taxon>Burkholderiales</taxon>
        <taxon>Comamonadaceae</taxon>
        <taxon>Rhodoferax</taxon>
    </lineage>
</organism>
<dbReference type="PROSITE" id="PS50109">
    <property type="entry name" value="HIS_KIN"/>
    <property type="match status" value="1"/>
</dbReference>
<dbReference type="SUPFAM" id="SSF55874">
    <property type="entry name" value="ATPase domain of HSP90 chaperone/DNA topoisomerase II/histidine kinase"/>
    <property type="match status" value="1"/>
</dbReference>
<dbReference type="PANTHER" id="PTHR45436:SF1">
    <property type="entry name" value="SENSOR PROTEIN QSEC"/>
    <property type="match status" value="1"/>
</dbReference>
<gene>
    <name evidence="14" type="ORF">BWK72_14185</name>
</gene>
<reference evidence="14 15" key="1">
    <citation type="submission" date="2017-01" db="EMBL/GenBank/DDBJ databases">
        <title>Novel large sulfur bacteria in the metagenomes of groundwater-fed chemosynthetic microbial mats in the Lake Huron basin.</title>
        <authorList>
            <person name="Sharrar A.M."/>
            <person name="Flood B.E."/>
            <person name="Bailey J.V."/>
            <person name="Jones D.S."/>
            <person name="Biddanda B."/>
            <person name="Ruberg S.A."/>
            <person name="Marcus D.N."/>
            <person name="Dick G.J."/>
        </authorList>
    </citation>
    <scope>NUCLEOTIDE SEQUENCE [LARGE SCALE GENOMIC DNA]</scope>
    <source>
        <strain evidence="14">A7</strain>
    </source>
</reference>
<dbReference type="SMART" id="SM00387">
    <property type="entry name" value="HATPase_c"/>
    <property type="match status" value="1"/>
</dbReference>
<dbReference type="SUPFAM" id="SSF47384">
    <property type="entry name" value="Homodimeric domain of signal transducing histidine kinase"/>
    <property type="match status" value="1"/>
</dbReference>
<dbReference type="PANTHER" id="PTHR45436">
    <property type="entry name" value="SENSOR HISTIDINE KINASE YKOH"/>
    <property type="match status" value="1"/>
</dbReference>
<dbReference type="InterPro" id="IPR005467">
    <property type="entry name" value="His_kinase_dom"/>
</dbReference>
<comment type="subcellular location">
    <subcellularLocation>
        <location evidence="2">Membrane</location>
    </subcellularLocation>
</comment>
<dbReference type="EMBL" id="MTEI01000010">
    <property type="protein sequence ID" value="OQW87117.1"/>
    <property type="molecule type" value="Genomic_DNA"/>
</dbReference>
<keyword evidence="4" id="KW-0597">Phosphoprotein</keyword>
<dbReference type="Pfam" id="PF00512">
    <property type="entry name" value="HisKA"/>
    <property type="match status" value="1"/>
</dbReference>
<name>A0A1W9KSY2_9BURK</name>
<dbReference type="InterPro" id="IPR003660">
    <property type="entry name" value="HAMP_dom"/>
</dbReference>
<feature type="domain" description="HAMP" evidence="13">
    <location>
        <begin position="200"/>
        <end position="255"/>
    </location>
</feature>
<dbReference type="AlphaFoldDB" id="A0A1W9KSY2"/>
<accession>A0A1W9KSY2</accession>
<dbReference type="PROSITE" id="PS50885">
    <property type="entry name" value="HAMP"/>
    <property type="match status" value="1"/>
</dbReference>
<dbReference type="PRINTS" id="PR00344">
    <property type="entry name" value="BCTRLSENSOR"/>
</dbReference>
<evidence type="ECO:0000256" key="8">
    <source>
        <dbReference type="ARBA" id="ARBA00022989"/>
    </source>
</evidence>
<sequence length="478" mass="51179">MTDAGSPAPAAPGRQGLSLKRQLLLWLLLPQLVLLLVGGALAYRVALSYAEKAIDQSLTQSVKSLSRQVKPIGSGLLIDFPRAAQDIIEQDPQDRVSYMVSSPPGSFLLGNAKLPGPASVADVGGGEVLLYTIAIDGKPMRLALLELDYGEPNAPQRLRVQVAKSLAVQQRLTTELVADMLVPLLLLGAILSMLVYGGILRGLQPLTRLQAQLGNRRSPSLSALSPIELTQAPQEVHALAAAVNQLLSAVRRSLGQEKRFLNDAAHQLRTPLAGLISQTELALSETDPQALRSRLNKVLAGAQRSAHLVHQLLSLARNEVEVKLQPLDVATLAREVAREWTPRAVKQHIDLGYEGDDHLLVAGEALLLREALNNLIDNALTYAGPGSEVTLSAQTHEDQVVLEVRDNGVGLTAHDLPHVFDRFWRASDVPGGCGLGLAIVKEITHRHGGSAVVLAAQPHGLRVQLLLPRLDTGPVNAG</sequence>
<comment type="catalytic activity">
    <reaction evidence="1">
        <text>ATP + protein L-histidine = ADP + protein N-phospho-L-histidine.</text>
        <dbReference type="EC" id="2.7.13.3"/>
    </reaction>
</comment>
<dbReference type="EC" id="2.7.13.3" evidence="3"/>
<keyword evidence="5" id="KW-0808">Transferase</keyword>
<dbReference type="Pfam" id="PF08521">
    <property type="entry name" value="2CSK_N"/>
    <property type="match status" value="1"/>
</dbReference>
<evidence type="ECO:0000256" key="5">
    <source>
        <dbReference type="ARBA" id="ARBA00022679"/>
    </source>
</evidence>
<feature type="transmembrane region" description="Helical" evidence="11">
    <location>
        <begin position="180"/>
        <end position="200"/>
    </location>
</feature>
<dbReference type="InterPro" id="IPR050428">
    <property type="entry name" value="TCS_sensor_his_kinase"/>
</dbReference>
<dbReference type="InterPro" id="IPR003661">
    <property type="entry name" value="HisK_dim/P_dom"/>
</dbReference>
<protein>
    <recommendedName>
        <fullName evidence="3">histidine kinase</fullName>
        <ecNumber evidence="3">2.7.13.3</ecNumber>
    </recommendedName>
</protein>
<dbReference type="Proteomes" id="UP000192505">
    <property type="component" value="Unassembled WGS sequence"/>
</dbReference>
<evidence type="ECO:0000256" key="4">
    <source>
        <dbReference type="ARBA" id="ARBA00022553"/>
    </source>
</evidence>
<evidence type="ECO:0000259" key="12">
    <source>
        <dbReference type="PROSITE" id="PS50109"/>
    </source>
</evidence>
<comment type="caution">
    <text evidence="14">The sequence shown here is derived from an EMBL/GenBank/DDBJ whole genome shotgun (WGS) entry which is preliminary data.</text>
</comment>
<feature type="domain" description="Histidine kinase" evidence="12">
    <location>
        <begin position="263"/>
        <end position="471"/>
    </location>
</feature>
<evidence type="ECO:0000313" key="15">
    <source>
        <dbReference type="Proteomes" id="UP000192505"/>
    </source>
</evidence>
<dbReference type="InterPro" id="IPR036097">
    <property type="entry name" value="HisK_dim/P_sf"/>
</dbReference>
<dbReference type="InterPro" id="IPR013727">
    <property type="entry name" value="2CSK_N"/>
</dbReference>
<evidence type="ECO:0000259" key="13">
    <source>
        <dbReference type="PROSITE" id="PS50885"/>
    </source>
</evidence>
<evidence type="ECO:0000256" key="7">
    <source>
        <dbReference type="ARBA" id="ARBA00022777"/>
    </source>
</evidence>
<proteinExistence type="predicted"/>
<dbReference type="GO" id="GO:0005886">
    <property type="term" value="C:plasma membrane"/>
    <property type="evidence" value="ECO:0007669"/>
    <property type="project" value="TreeGrafter"/>
</dbReference>
<keyword evidence="6 11" id="KW-0812">Transmembrane</keyword>
<keyword evidence="10 11" id="KW-0472">Membrane</keyword>
<evidence type="ECO:0000256" key="6">
    <source>
        <dbReference type="ARBA" id="ARBA00022692"/>
    </source>
</evidence>